<evidence type="ECO:0000256" key="3">
    <source>
        <dbReference type="ARBA" id="ARBA00022448"/>
    </source>
</evidence>
<dbReference type="AlphaFoldDB" id="A0A1B1A9J1"/>
<evidence type="ECO:0000313" key="7">
    <source>
        <dbReference type="Proteomes" id="UP000013243"/>
    </source>
</evidence>
<protein>
    <submittedName>
        <fullName evidence="6">ABC transporter substrate-binding protein</fullName>
    </submittedName>
</protein>
<dbReference type="SUPFAM" id="SSF53850">
    <property type="entry name" value="Periplasmic binding protein-like II"/>
    <property type="match status" value="1"/>
</dbReference>
<keyword evidence="4 5" id="KW-0732">Signal</keyword>
<dbReference type="RefSeq" id="WP_005613881.1">
    <property type="nucleotide sequence ID" value="NZ_CP015231.1"/>
</dbReference>
<dbReference type="Pfam" id="PF01547">
    <property type="entry name" value="SBP_bac_1"/>
    <property type="match status" value="1"/>
</dbReference>
<evidence type="ECO:0000256" key="4">
    <source>
        <dbReference type="ARBA" id="ARBA00022729"/>
    </source>
</evidence>
<evidence type="ECO:0000313" key="6">
    <source>
        <dbReference type="EMBL" id="ANP43243.1"/>
    </source>
</evidence>
<comment type="subcellular location">
    <subcellularLocation>
        <location evidence="1">Periplasm</location>
    </subcellularLocation>
</comment>
<evidence type="ECO:0000256" key="1">
    <source>
        <dbReference type="ARBA" id="ARBA00004418"/>
    </source>
</evidence>
<dbReference type="Proteomes" id="UP000013243">
    <property type="component" value="Plasmid unnamed1"/>
</dbReference>
<reference evidence="6 7" key="1">
    <citation type="journal article" date="2016" name="ISME J.">
        <title>Global occurrence and heterogeneity of the Roseobacter-clade species Ruegeria mobilis.</title>
        <authorList>
            <person name="Sonnenschein E."/>
            <person name="Gram L."/>
        </authorList>
    </citation>
    <scope>NUCLEOTIDE SEQUENCE [LARGE SCALE GENOMIC DNA]</scope>
    <source>
        <strain evidence="6 7">F1926</strain>
        <plasmid evidence="6 7">unnamed1</plasmid>
    </source>
</reference>
<geneLocation type="plasmid" evidence="6 7">
    <name>unnamed1</name>
</geneLocation>
<dbReference type="PANTHER" id="PTHR43649:SF34">
    <property type="entry name" value="ABC TRANSPORTER PERIPLASMIC-BINDING PROTEIN YCJN-RELATED"/>
    <property type="match status" value="1"/>
</dbReference>
<feature type="chain" id="PRO_5008518534" evidence="5">
    <location>
        <begin position="23"/>
        <end position="409"/>
    </location>
</feature>
<dbReference type="EMBL" id="CP015231">
    <property type="protein sequence ID" value="ANP43243.1"/>
    <property type="molecule type" value="Genomic_DNA"/>
</dbReference>
<comment type="similarity">
    <text evidence="2">Belongs to the bacterial solute-binding protein 1 family.</text>
</comment>
<keyword evidence="3" id="KW-0813">Transport</keyword>
<gene>
    <name evidence="6" type="ORF">K529_021035</name>
</gene>
<dbReference type="OrthoDB" id="9803049at2"/>
<dbReference type="KEGG" id="rmb:K529_021035"/>
<dbReference type="PANTHER" id="PTHR43649">
    <property type="entry name" value="ARABINOSE-BINDING PROTEIN-RELATED"/>
    <property type="match status" value="1"/>
</dbReference>
<sequence length="409" mass="44112">MKLKLHAALMAATALCGTTAMAETTLNALFMAQAAYSEDDIRAMTASYEAANPDVKINIEFVPYEGLHDKTVLAQGAGGGYDVVLFDVIWPAEYSQNNILLDVSDKITDDMKAGILPGAWTTVDYGGKSYGMPWILDTKYLFYNKAMLKQAGIDSPPTTWAELQEDAQKIKDAGLVEHPIVWSWAQAEAAICDYTTLLSAYGGDFLKDGAPEFQSGGGLDALEYMVDSYKSGLTNPNSKEFLEEDVRNVFQNGDAAFALNWTYMYNLANTSEESKVAGNVGVVPAPGVDGTSSVSAVNGSMGLGIPTTSQHPDEAWDYIVHMTSQPVQDTYAKLSLPIWKSSYEDPAITSGQEELITAASKSLSAMYPRPMTPRYQEMSMALQQGIQEALLGMASPKDALQGAADNSGL</sequence>
<dbReference type="InterPro" id="IPR050490">
    <property type="entry name" value="Bact_solute-bd_prot1"/>
</dbReference>
<evidence type="ECO:0000256" key="5">
    <source>
        <dbReference type="SAM" id="SignalP"/>
    </source>
</evidence>
<evidence type="ECO:0000256" key="2">
    <source>
        <dbReference type="ARBA" id="ARBA00008520"/>
    </source>
</evidence>
<dbReference type="GO" id="GO:0042597">
    <property type="term" value="C:periplasmic space"/>
    <property type="evidence" value="ECO:0007669"/>
    <property type="project" value="UniProtKB-SubCell"/>
</dbReference>
<dbReference type="Gene3D" id="3.40.190.10">
    <property type="entry name" value="Periplasmic binding protein-like II"/>
    <property type="match status" value="2"/>
</dbReference>
<feature type="signal peptide" evidence="5">
    <location>
        <begin position="1"/>
        <end position="22"/>
    </location>
</feature>
<name>A0A1B1A9J1_9RHOB</name>
<dbReference type="GeneID" id="28252376"/>
<accession>A0A1B1A9J1</accession>
<keyword evidence="6" id="KW-0614">Plasmid</keyword>
<dbReference type="InterPro" id="IPR006059">
    <property type="entry name" value="SBP"/>
</dbReference>
<proteinExistence type="inferred from homology"/>
<organism evidence="6 7">
    <name type="scientific">Tritonibacter mobilis F1926</name>
    <dbReference type="NCBI Taxonomy" id="1265309"/>
    <lineage>
        <taxon>Bacteria</taxon>
        <taxon>Pseudomonadati</taxon>
        <taxon>Pseudomonadota</taxon>
        <taxon>Alphaproteobacteria</taxon>
        <taxon>Rhodobacterales</taxon>
        <taxon>Paracoccaceae</taxon>
        <taxon>Tritonibacter</taxon>
    </lineage>
</organism>